<dbReference type="Gene3D" id="3.40.630.30">
    <property type="match status" value="1"/>
</dbReference>
<dbReference type="SUPFAM" id="SSF55729">
    <property type="entry name" value="Acyl-CoA N-acyltransferases (Nat)"/>
    <property type="match status" value="1"/>
</dbReference>
<reference evidence="2 3" key="1">
    <citation type="submission" date="2019-03" db="EMBL/GenBank/DDBJ databases">
        <title>Genomic Encyclopedia of Type Strains, Phase IV (KMG-IV): sequencing the most valuable type-strain genomes for metagenomic binning, comparative biology and taxonomic classification.</title>
        <authorList>
            <person name="Goeker M."/>
        </authorList>
    </citation>
    <scope>NUCLEOTIDE SEQUENCE [LARGE SCALE GENOMIC DNA]</scope>
    <source>
        <strain evidence="2 3">DSM 22958</strain>
    </source>
</reference>
<dbReference type="InterPro" id="IPR016181">
    <property type="entry name" value="Acyl_CoA_acyltransferase"/>
</dbReference>
<comment type="caution">
    <text evidence="2">The sequence shown here is derived from an EMBL/GenBank/DDBJ whole genome shotgun (WGS) entry which is preliminary data.</text>
</comment>
<dbReference type="Pfam" id="PF13508">
    <property type="entry name" value="Acetyltransf_7"/>
    <property type="match status" value="1"/>
</dbReference>
<sequence length="198" mass="20272">MICIGDETPFDVAAREALLDVAMGPDRKLKSSERLREGQDPAEGLALVARHIPVNGPARLAGTVRLWHVLAGDVPALLLGPLAVAPERQGDGVGGALMRVAIARARAAGHGAILLVGDPEYYVRFGFSAAATAGLAMPGAYEQRRLLALELAPGALAGAAGMIAAPLAAVEDGVLEDGVVARESGALRWGANLLPHAA</sequence>
<dbReference type="PROSITE" id="PS51186">
    <property type="entry name" value="GNAT"/>
    <property type="match status" value="1"/>
</dbReference>
<dbReference type="RefSeq" id="WP_132010213.1">
    <property type="nucleotide sequence ID" value="NZ_JBHUNN010000002.1"/>
</dbReference>
<evidence type="ECO:0000313" key="2">
    <source>
        <dbReference type="EMBL" id="TCO09513.1"/>
    </source>
</evidence>
<name>A0A4V2RWQ0_9HYPH</name>
<evidence type="ECO:0000313" key="3">
    <source>
        <dbReference type="Proteomes" id="UP000294881"/>
    </source>
</evidence>
<keyword evidence="3" id="KW-1185">Reference proteome</keyword>
<dbReference type="AlphaFoldDB" id="A0A4V2RWQ0"/>
<gene>
    <name evidence="2" type="ORF">EV666_11737</name>
</gene>
<dbReference type="OrthoDB" id="9815099at2"/>
<protein>
    <submittedName>
        <fullName evidence="2">Putative N-acetyltransferase YhbS</fullName>
    </submittedName>
</protein>
<feature type="domain" description="N-acetyltransferase" evidence="1">
    <location>
        <begin position="2"/>
        <end position="148"/>
    </location>
</feature>
<dbReference type="EMBL" id="SLWL01000017">
    <property type="protein sequence ID" value="TCO09513.1"/>
    <property type="molecule type" value="Genomic_DNA"/>
</dbReference>
<keyword evidence="2" id="KW-0808">Transferase</keyword>
<proteinExistence type="predicted"/>
<dbReference type="Proteomes" id="UP000294881">
    <property type="component" value="Unassembled WGS sequence"/>
</dbReference>
<accession>A0A4V2RWQ0</accession>
<dbReference type="GO" id="GO:0016747">
    <property type="term" value="F:acyltransferase activity, transferring groups other than amino-acyl groups"/>
    <property type="evidence" value="ECO:0007669"/>
    <property type="project" value="InterPro"/>
</dbReference>
<evidence type="ECO:0000259" key="1">
    <source>
        <dbReference type="PROSITE" id="PS51186"/>
    </source>
</evidence>
<dbReference type="InterPro" id="IPR000182">
    <property type="entry name" value="GNAT_dom"/>
</dbReference>
<organism evidence="2 3">
    <name type="scientific">Camelimonas lactis</name>
    <dbReference type="NCBI Taxonomy" id="659006"/>
    <lineage>
        <taxon>Bacteria</taxon>
        <taxon>Pseudomonadati</taxon>
        <taxon>Pseudomonadota</taxon>
        <taxon>Alphaproteobacteria</taxon>
        <taxon>Hyphomicrobiales</taxon>
        <taxon>Chelatococcaceae</taxon>
        <taxon>Camelimonas</taxon>
    </lineage>
</organism>